<proteinExistence type="predicted"/>
<dbReference type="Proteomes" id="UP000243205">
    <property type="component" value="Unassembled WGS sequence"/>
</dbReference>
<reference evidence="3" key="1">
    <citation type="submission" date="2016-10" db="EMBL/GenBank/DDBJ databases">
        <authorList>
            <person name="Varghese N."/>
            <person name="Submissions S."/>
        </authorList>
    </citation>
    <scope>NUCLEOTIDE SEQUENCE [LARGE SCALE GENOMIC DNA]</scope>
    <source>
        <strain evidence="3">DSM 8987</strain>
    </source>
</reference>
<feature type="signal peptide" evidence="1">
    <location>
        <begin position="1"/>
        <end position="25"/>
    </location>
</feature>
<evidence type="ECO:0000313" key="3">
    <source>
        <dbReference type="Proteomes" id="UP000243205"/>
    </source>
</evidence>
<dbReference type="RefSeq" id="WP_092078930.1">
    <property type="nucleotide sequence ID" value="NZ_CALFZY010000016.1"/>
</dbReference>
<keyword evidence="1" id="KW-0732">Signal</keyword>
<accession>A0A1G7CR25</accession>
<organism evidence="2 3">
    <name type="scientific">Desulfuromonas thiophila</name>
    <dbReference type="NCBI Taxonomy" id="57664"/>
    <lineage>
        <taxon>Bacteria</taxon>
        <taxon>Pseudomonadati</taxon>
        <taxon>Thermodesulfobacteriota</taxon>
        <taxon>Desulfuromonadia</taxon>
        <taxon>Desulfuromonadales</taxon>
        <taxon>Desulfuromonadaceae</taxon>
        <taxon>Desulfuromonas</taxon>
    </lineage>
</organism>
<feature type="chain" id="PRO_5017359415" evidence="1">
    <location>
        <begin position="26"/>
        <end position="496"/>
    </location>
</feature>
<gene>
    <name evidence="2" type="ORF">SAMN05661003_11082</name>
</gene>
<dbReference type="InterPro" id="IPR035923">
    <property type="entry name" value="TT1751-like_sf"/>
</dbReference>
<sequence length="496" mass="54382">MFHVGKTLAVTTLALTCWFAGTASAATSQDVKSFTVLGKIAIDRSTADTQAIVEEVAEAIRDEFAHNGCYSLKPISAEENMEGKDVVDIVHFPTVAIQGQTQYGALIELWSNKDDQWLKTLSPRYGVNAPWAVAVYTVSAPTLQMLSAAYPGVRLAGHEDQLTDYIVVAALNPLAVSKVGYADLTGTKNSLFNLHCRSVASQIKWGVRNALNYETDYRWELDSPLQSWWGPRFDVADLLEGVEITNADIAGMSMNSIMPSVAIPGYSAAEVADALKAYMRATLPMFKNGAPLGNFSALVQEFMAELFAWDGQTPFNESYDNPMYDPSNPQTGGPIIDVYFSDVADMKAQLPSLLNQFFVPMWTGQNPAGMPLMTQGWKFPRAFALGNNDQVQIVELCTLFYANMALGTGVHHAPAMPCMASIYQDGDAAVAQMFTAEATFGAFFKDSVTAMQNLNMEVQTYLFALFPKVIYNDVAAMYNGAFQQAGIEQRFEIRPF</sequence>
<dbReference type="STRING" id="57664.SAMN05661003_11082"/>
<evidence type="ECO:0000256" key="1">
    <source>
        <dbReference type="SAM" id="SignalP"/>
    </source>
</evidence>
<keyword evidence="3" id="KW-1185">Reference proteome</keyword>
<name>A0A1G7CR25_9BACT</name>
<dbReference type="EMBL" id="FNAQ01000010">
    <property type="protein sequence ID" value="SDE41874.1"/>
    <property type="molecule type" value="Genomic_DNA"/>
</dbReference>
<protein>
    <submittedName>
        <fullName evidence="2">Uncharacterized protein</fullName>
    </submittedName>
</protein>
<dbReference type="AlphaFoldDB" id="A0A1G7CR25"/>
<evidence type="ECO:0000313" key="2">
    <source>
        <dbReference type="EMBL" id="SDE41874.1"/>
    </source>
</evidence>
<dbReference type="Gene3D" id="3.30.310.70">
    <property type="entry name" value="TT1751-like domain"/>
    <property type="match status" value="1"/>
</dbReference>